<gene>
    <name evidence="1" type="ORF">LDX53_00280</name>
</gene>
<organism evidence="1 2">
    <name type="scientific">Lactobacillus helsingborgensis</name>
    <dbReference type="NCBI Taxonomy" id="1218494"/>
    <lineage>
        <taxon>Bacteria</taxon>
        <taxon>Bacillati</taxon>
        <taxon>Bacillota</taxon>
        <taxon>Bacilli</taxon>
        <taxon>Lactobacillales</taxon>
        <taxon>Lactobacillaceae</taxon>
        <taxon>Lactobacillus</taxon>
    </lineage>
</organism>
<evidence type="ECO:0000313" key="2">
    <source>
        <dbReference type="Proteomes" id="UP001164557"/>
    </source>
</evidence>
<sequence length="90" mass="10428">MTVNENTQIDPEKFAYHFATVASQMNYSQQDLIPEAKKFLLSYLTAYYLIGDFNTLEDTQFTANKKLSSLSFDEMVDKIQQLNSKQMLDN</sequence>
<dbReference type="AlphaFoldDB" id="A0AA47B4A0"/>
<accession>A0AA47B4A0</accession>
<dbReference type="EMBL" id="CP084389">
    <property type="protein sequence ID" value="UZX29717.1"/>
    <property type="molecule type" value="Genomic_DNA"/>
</dbReference>
<dbReference type="RefSeq" id="WP_046326511.1">
    <property type="nucleotide sequence ID" value="NZ_BPOZ01000001.1"/>
</dbReference>
<protein>
    <submittedName>
        <fullName evidence="1">Uncharacterized protein</fullName>
    </submittedName>
</protein>
<reference evidence="1" key="1">
    <citation type="submission" date="2021-09" db="EMBL/GenBank/DDBJ databases">
        <title>Lactobacillus species from Apis mellifera, Switzerland.</title>
        <authorList>
            <person name="Pfister J."/>
            <person name="Brown A."/>
            <person name="Neumann P."/>
            <person name="Collaud A."/>
            <person name="Retschnig G."/>
            <person name="Perreten V."/>
        </authorList>
    </citation>
    <scope>NUCLEOTIDE SEQUENCE</scope>
    <source>
        <strain evidence="1">IBH002</strain>
    </source>
</reference>
<dbReference type="Proteomes" id="UP001164557">
    <property type="component" value="Chromosome"/>
</dbReference>
<keyword evidence="2" id="KW-1185">Reference proteome</keyword>
<name>A0AA47B4A0_9LACO</name>
<evidence type="ECO:0000313" key="1">
    <source>
        <dbReference type="EMBL" id="UZX29717.1"/>
    </source>
</evidence>
<proteinExistence type="predicted"/>